<protein>
    <recommendedName>
        <fullName evidence="12">Alpha-D-phosphohexomutase alpha/beta/alpha domain-containing protein</fullName>
    </recommendedName>
</protein>
<comment type="similarity">
    <text evidence="2">Belongs to the phosphohexose mutase family.</text>
</comment>
<dbReference type="InterPro" id="IPR005843">
    <property type="entry name" value="A-D-PHexomutase_C"/>
</dbReference>
<dbReference type="InterPro" id="IPR016066">
    <property type="entry name" value="A-D-PHexomutase_CS"/>
</dbReference>
<dbReference type="InterPro" id="IPR011004">
    <property type="entry name" value="Trimer_LpxA-like_sf"/>
</dbReference>
<dbReference type="SUPFAM" id="SSF51161">
    <property type="entry name" value="Trimeric LpxA-like enzymes"/>
    <property type="match status" value="3"/>
</dbReference>
<dbReference type="InterPro" id="IPR036900">
    <property type="entry name" value="A-D-PHexomutase_C_sf"/>
</dbReference>
<keyword evidence="5" id="KW-0413">Isomerase</keyword>
<dbReference type="InterPro" id="IPR049022">
    <property type="entry name" value="AMG1_III"/>
</dbReference>
<dbReference type="InterPro" id="IPR016055">
    <property type="entry name" value="A-D-PHexomutase_a/b/a-I/II/III"/>
</dbReference>
<name>A0A3A4R0N1_9BACT</name>
<reference evidence="10 11" key="1">
    <citation type="journal article" date="2017" name="ISME J.">
        <title>Energy and carbon metabolisms in a deep terrestrial subsurface fluid microbial community.</title>
        <authorList>
            <person name="Momper L."/>
            <person name="Jungbluth S.P."/>
            <person name="Lee M.D."/>
            <person name="Amend J.P."/>
        </authorList>
    </citation>
    <scope>NUCLEOTIDE SEQUENCE [LARGE SCALE GENOMIC DNA]</scope>
    <source>
        <strain evidence="10">SURF_26</strain>
    </source>
</reference>
<comment type="cofactor">
    <cofactor evidence="1">
        <name>Mg(2+)</name>
        <dbReference type="ChEBI" id="CHEBI:18420"/>
    </cofactor>
</comment>
<evidence type="ECO:0000259" key="7">
    <source>
        <dbReference type="Pfam" id="PF00408"/>
    </source>
</evidence>
<evidence type="ECO:0000256" key="4">
    <source>
        <dbReference type="ARBA" id="ARBA00022842"/>
    </source>
</evidence>
<evidence type="ECO:0000256" key="5">
    <source>
        <dbReference type="ARBA" id="ARBA00023235"/>
    </source>
</evidence>
<keyword evidence="3" id="KW-0479">Metal-binding</keyword>
<keyword evidence="6" id="KW-0732">Signal</keyword>
<dbReference type="Proteomes" id="UP000266426">
    <property type="component" value="Unassembled WGS sequence"/>
</dbReference>
<evidence type="ECO:0000313" key="11">
    <source>
        <dbReference type="Proteomes" id="UP000266426"/>
    </source>
</evidence>
<dbReference type="PROSITE" id="PS00710">
    <property type="entry name" value="PGM_PMM"/>
    <property type="match status" value="1"/>
</dbReference>
<dbReference type="GO" id="GO:0006048">
    <property type="term" value="P:UDP-N-acetylglucosamine biosynthetic process"/>
    <property type="evidence" value="ECO:0007669"/>
    <property type="project" value="TreeGrafter"/>
</dbReference>
<accession>A0A3A4R0N1</accession>
<feature type="domain" description="Phosphoacetylglucosamine mutase AMG1" evidence="9">
    <location>
        <begin position="2769"/>
        <end position="2908"/>
    </location>
</feature>
<dbReference type="Pfam" id="PF21404">
    <property type="entry name" value="AMG1_III"/>
    <property type="match status" value="2"/>
</dbReference>
<evidence type="ECO:0000256" key="1">
    <source>
        <dbReference type="ARBA" id="ARBA00001946"/>
    </source>
</evidence>
<evidence type="ECO:0000256" key="6">
    <source>
        <dbReference type="SAM" id="SignalP"/>
    </source>
</evidence>
<dbReference type="EMBL" id="QZJZ01000096">
    <property type="protein sequence ID" value="RJP56377.1"/>
    <property type="molecule type" value="Genomic_DNA"/>
</dbReference>
<dbReference type="Pfam" id="PF00408">
    <property type="entry name" value="PGM_PMM_IV"/>
    <property type="match status" value="1"/>
</dbReference>
<dbReference type="SUPFAM" id="SSF53738">
    <property type="entry name" value="Phosphoglucomutase, first 3 domains"/>
    <property type="match status" value="4"/>
</dbReference>
<comment type="caution">
    <text evidence="10">The sequence shown here is derived from an EMBL/GenBank/DDBJ whole genome shotgun (WGS) entry which is preliminary data.</text>
</comment>
<dbReference type="GO" id="GO:0000287">
    <property type="term" value="F:magnesium ion binding"/>
    <property type="evidence" value="ECO:0007669"/>
    <property type="project" value="InterPro"/>
</dbReference>
<dbReference type="Gene3D" id="3.40.120.10">
    <property type="entry name" value="Alpha-D-Glucose-1,6-Bisphosphate, subunit A, domain 3"/>
    <property type="match status" value="4"/>
</dbReference>
<evidence type="ECO:0000259" key="9">
    <source>
        <dbReference type="Pfam" id="PF21404"/>
    </source>
</evidence>
<feature type="domain" description="Alpha-D-phosphohexomutase alpha/beta/alpha" evidence="8">
    <location>
        <begin position="2448"/>
        <end position="2580"/>
    </location>
</feature>
<evidence type="ECO:0008006" key="12">
    <source>
        <dbReference type="Google" id="ProtNLM"/>
    </source>
</evidence>
<gene>
    <name evidence="10" type="ORF">C4541_12475</name>
</gene>
<dbReference type="InterPro" id="IPR005844">
    <property type="entry name" value="A-D-PHexomutase_a/b/a-I"/>
</dbReference>
<dbReference type="GO" id="GO:0004610">
    <property type="term" value="F:phosphoacetylglucosamine mutase activity"/>
    <property type="evidence" value="ECO:0007669"/>
    <property type="project" value="TreeGrafter"/>
</dbReference>
<dbReference type="InterPro" id="IPR029044">
    <property type="entry name" value="Nucleotide-diphossugar_trans"/>
</dbReference>
<dbReference type="SUPFAM" id="SSF55957">
    <property type="entry name" value="Phosphoglucomutase, C-terminal domain"/>
    <property type="match status" value="2"/>
</dbReference>
<feature type="domain" description="Alpha-D-phosphohexomutase C-terminal" evidence="7">
    <location>
        <begin position="2302"/>
        <end position="2375"/>
    </location>
</feature>
<sequence>MNLFSGSQRKMWLRCLALFVCQSLVLSPNYLQAQPDDQVRVNRRYGRVVNSYVNDQSDVKIIHIQDAHCIEEAQLNIASMLRDLSRDYNIQLIGLEGASGGLDTQRLRNYPDKAALKEVSEYFIKSGKLSGAEYYSINNENADNLLGIEDKDLYTENFSKLLNCLPVRETALSYFNIVQNDLILIQEKFLSKELLEFNKIVSQYREVENNFVDYCVLLEQYCGRLDLSIDNFENFTKFLDTTKLEQTIQFNLVNNEKSAVLDKLSQLLAKEELSILLQKNLFFRINKISSREYYDYIAEQAKNAGVELAEYPNFVAYTEYLSSYDAINQKKLFSETDDIAALIRTGLSVSEDDKVISKLIQSSKLLAKYTTLQLSTDELKRFEKEVSMSFDEFNSAVNGYLRKMNVSEYETAMVQQVSDGFSQLDEFYEIARKRDLAMVDRLLAEMDLEGINTAVLIAGGFHTEGVLAELRERGISYDVVIPEITREQENNPYFNLISNLQSDFEQFLASNTLQLPLRTANLDLLNRNDQVVFMKEVDVLLTLLSADQRIARAMTEAEMIEHINAILSQYDNKFDVKILGRVRIPGADGYRGYLLRVDGRDFTFKVQDPYQLPSADIPQMAVALDDKVITALHGDSFSAMLSQRAQDGKADMDSYSVALSSEYRHRLAISIMEDLLKTLFEMGELADSDIQEKVAELGLDVTPEIHKLMNYFVASGLVKLTHQGEDISAKFDGGRIDLPEGFAYVWYSPNATRNITWMRDIFDMASGVIGRVLTNNEIRFTPDFITPQNQAATGNIKLFYFEAGMPMDIQYRVLAELYAGRNNLFRKDKPGVVEFQALNGDVYEIRVVYRDEDGGYFFRAGLKDAQAQRIAQRVLPGRAFIESPVVSLKNKGIQISSQRPFENAVVGVPKFYIDTNPATGERFLNAAILEVDKTSRTVRGLLSELSIKQPVNERVNVTVAFKQVLAQLLKSAAERQIGMLPPLIDAQLRELLTQGGLDLSLLEIAIEYPETNVASVLLNADGTITADRFVAEIAMEPQAVADTISIAYDLLGKAEVDAIIAEKGQTGAIEAFYEAALPKAQNALNTILAQYGLSGRKVELDITLSPGMLAEAHLTELDSFKVVINAHAFRSPGLLYAQLEHEIRHHFVKEEAKAVLVSLITANLRSVYPSETDINQLVELASTELTPAMVDFITELYISAKELDRYDQFGLDPDLGVATVETLRSDFNPLDPKGEFVSLLELTGDERFALLRNIVANRFFADEESALPENSLIQNALIEIERRFSRSGINGDYQLIYDQKGNFSVWSDQQEQASQDAIQKLIGANVPFPATVKMSPEVSFAERVSIGSDVTILGSNISIGKQADIGKGVKILSDGGTVTIQDGVVLEPGTVIVARAGDVITIGPGTVIQRSKLQGSVNIGAGAFISNSNITNANIDSTPARKTFIQGSTIWGQTSAQNDLVVIKPGVTVTYSQLKSITAKKSVNLLQYPHDMFRGVLDPAKYVIAPVQTVVDSGTVIEKATIINSTLGTKVNVRENSHITNSIISDTAVSRINAQIDLTFMGKSTEIGSKVTRSYFGDGAKSEHQGSELEHVIMPNEYVIVDENGAFKKIFVPNTTNIGAGTILKNNTGIPVIMYHGFTGINSHITSTTENPTIILPFTLTKGTTNGLLLPYAYSDTPDVAINGWMLTSYAGALVNHYKKTQSSAAALGYSMDDFDQLFTGSIRLAVKLIDDQINNLKAGVQTEPVTKQISALEKSRITLLSQLLSGGWDMQNGNFINGMLSWRPGDKWTTDLIDEFQQFSADDLNEFGQLYQFLQNNLQVPDNYRVQVFDGVAEMGTDGIRGVAENIQAIDSKHVTPSLGYRLGLVAALYAAYNGKDSVFVGGDTRPSREYLIPAVVMGATQMGMKVKHEQLFNDHTPGAQYKVLHDESLGGGVVVTASHNPHYDNGFKMLDINGSKVPALWERIANQVVNSRNLPHTLALIIRELGGREKFSSLLDNLAGQQVGQQEWWDESLDNQYVDEIISAMKVLLPPSETKRVFKIDTASGAGVRLLQVLQKRQSELPNVQFELLNTEGTINDRVGAEYIHKSLSKDIASGKGLPQWIQDRIGEVIGTLDGDADRNLLFRVNEVGELEVIDGDKFAALKVAVLQKYIKEAGLDADFQVGVAQTVLANMGSKKFFESHSVPVMKTKVGDKYVREAATQWALGDGKDMPAHGVGVYYEAAGHGSMIFSNEFIEAVKQAPASRAKDVLQAILDIQNMAGGDGIRNLLLFYALMEMEGLDFDKLNDPSYLYPEVPKIELEMRVKYKNNVTSVDDLGEELTAPSDLVDFVNQTQQRLGGDYRIIVRASGTSPKVRVQVDGPDKHLREEAAYQIAQAIYDSPNIIGDTKETSPINKYNAMLDYQRQLELKQKQADFLAQYGSEIRAQVEAKFTEDPRYSPQEVTGRAEVGTDGIRGKASPALVLNKKEITPPIAYRMGITIALKALSEGKDVVHVAGDTRPSTQYLMDAFIAGAQQMGVLVVEDGLNRVSSTPQLQLFVRVDDLAGSGGIISASHNPAEDNGIKLVDQTGGKIPAEWEDLTNQMVNSQNLAETISSIIARFETNGAPDKAKVDAALASLGTVKPLIANPEAQMTNLGTEKSYVDRVVDAMQKLDKLSGTPKGVTNPFVIDTAAGAGSITLQEIADVINDMHSAGEISIQMNLVNTEGVINEEKGAEFIHKELGKELAAGKPAPEWIQNLVGVDVGTIDGDADRNLFFRLNQDGSLQVVDGDKFAALKAMVLQKYMGILGLDQQFNVGVAQTVLANLGSKGFFERRGIEVMETAVGDKYVRQAALDWVKDNGIAIYYEAAGHGSILFSDEFKQALGKSVIDSPEKARAADILSAVIQLQNEAGGDGIMNLLLFKMLMVVEGLDFDKLMDDNFLYRDLPKTELELRVHHKENVTSIEGLGKQLTGPADLVAYVDEVQKGLQKELEDRLARGELTEADLPIREFRVIVRASGTSPKMRVQVDGPVDDMAQKAAYQIMQFIYDSESIKGVNTEPRPMDQYNEIVENQHREMLAKLTVTQEDGARLIYGWSALTEQQRLNILLDLTQNGFTSAKLQKLVDVHKAGGETAGEPPTGQPVYEQPAMKDISRSNTKDRTEAVQLGIQKSNIDRSALVIMAGGDGSRLLGQLGFSENEMGQWSKPTIPVTSVTQKPPLQLILENMAKIRADADSAIPIVLVVGPRSKGPIKAFLKDNKYFGIDNIVVVEQGKHPVMKQLEPGQDPKIILTPDATVEYNPNGTGGIVDVLGNAVAVSGTEFASVVDYLDSLNRDKVVFWQGDVGGFTPELFHGILGVSKGVSGTEDVDIVGLAYKSNNRKLGTLVSVNGSIMIIESGDRNKYPGLDEADDVSSGKQGFPRNSGGYMISLQAIKKLIGNFPVHLQPEKDIMGYDFINSAPIAKADKMEEYLPDLFLMLADDSAISSIIGIADEDDMVPQKSPQQLQIASKKLVDRDSSILRGNYPGMVIDNTANVEISPLFEGNIGTGIGIGPKAEVYIGKNLTLGDGASIGKNVRLRGDNISIGKNVIIADGATIIAEGTGRVEIRDGAVINGSVNIRVKDGETIVIGNNSVISEGTTFLGSVSVGNNTQIRSALIEYAVIGNDTVIANSSLRGQSLAQNVIVGNRVSITAQSIITTSAKGKSWSFLEDTDLRADFSPVDEFVLRRYSVSSKQSIISDGAMIVGARLNNTQVGRETLVQNGAAIEHSIIGNESRITGTANITLSYLGNNVIIGSEVSKSYLGEGVIAENGASYVSTIAPNEFILANENGELYVLSVPNPTVIGERVVFANYGGKPLPDLSGSQKGTSILYAADIANANPINLYDHPDIQLTDVVNERNVTVVYPFAQVPFGEIWGKIYPFTEATSLSAAKHRIGSVLESNPRSIVQKAAAMYRLLPEGRKDDVKQVVVGSLRIGIKMINDEIAGLNAVLAKRPDDARTLARLSQLQQGLAIYTKHLESGVWDNPLTADFSGIAMNNFSPEQKTIDFVKVLGNKEVITLQDKIQDDIIADSFTIAEIRAILQDLAGIMTADERTRFEVAIGPQGTVRDQLQLFVDIARDRLKQVRDVLSEQYRGIENLTFVIALGTERLAERHVANDNRIVINANALRSPYLMFAEAEHELTHEIIETDINDSVDTSALRGKQIVEAIFQNQLQSTDLSEPEIIAESQKQAGEFYDRLKEFMKEEFIISRELDRIRGLSADAQAQILSVLRDPNNPIDKGAVFADLLDSAREALPNERRKLVQNYILAQYDGMGIVSDTISTLQKLRSTIPSQVVQQFTQDDFDLLHLIENGTNPDGTLFDGSVGNGITHYFASLLMPSLINEQFVVDINEAGQLFAHQVDNEDLNAIQSVDQSVGFDISVIDFDVFGDAMITDSNSLFLADTLERIRNNALKNGRQPKIVMYSLNKDAGTMREFLRFHDSDPDSVLIIDRNDIVARADALAQSDAGFAYVAELLRNARAKNDYTEVNAIFDRVEKGDRNAMDVANQLMSILLGSFEMSLNLPEFDITDIKLTANKPGLVQVAVSNNIRSIEWDVLGSDLVNEGDLIQAGIDNLLLLEVLEPGSEIPRELIVTAVAVDKVINGINVYDVFTQEQQRREAENIEEPITIEYLVSQLGIASLTKEDIKGIGVKAPKRKIDREFQFKLQQQRLFDQSA</sequence>
<dbReference type="Gene3D" id="3.90.550.10">
    <property type="entry name" value="Spore Coat Polysaccharide Biosynthesis Protein SpsA, Chain A"/>
    <property type="match status" value="1"/>
</dbReference>
<organism evidence="10 11">
    <name type="scientific">Candidatus Auribacter fodinae</name>
    <dbReference type="NCBI Taxonomy" id="2093366"/>
    <lineage>
        <taxon>Bacteria</taxon>
        <taxon>Pseudomonadati</taxon>
        <taxon>Candidatus Auribacterota</taxon>
        <taxon>Candidatus Auribacteria</taxon>
        <taxon>Candidatus Auribacterales</taxon>
        <taxon>Candidatus Auribacteraceae</taxon>
        <taxon>Candidatus Auribacter</taxon>
    </lineage>
</organism>
<dbReference type="PANTHER" id="PTHR45955:SF1">
    <property type="entry name" value="PHOSPHOACETYLGLUCOSAMINE MUTASE"/>
    <property type="match status" value="1"/>
</dbReference>
<dbReference type="GO" id="GO:0005975">
    <property type="term" value="P:carbohydrate metabolic process"/>
    <property type="evidence" value="ECO:0007669"/>
    <property type="project" value="InterPro"/>
</dbReference>
<evidence type="ECO:0000259" key="8">
    <source>
        <dbReference type="Pfam" id="PF02878"/>
    </source>
</evidence>
<dbReference type="Gene3D" id="2.160.10.10">
    <property type="entry name" value="Hexapeptide repeat proteins"/>
    <property type="match status" value="4"/>
</dbReference>
<feature type="signal peptide" evidence="6">
    <location>
        <begin position="1"/>
        <end position="33"/>
    </location>
</feature>
<dbReference type="PANTHER" id="PTHR45955">
    <property type="entry name" value="PHOSPHOACETYLGLUCOSAMINE MUTASE"/>
    <property type="match status" value="1"/>
</dbReference>
<evidence type="ECO:0000256" key="2">
    <source>
        <dbReference type="ARBA" id="ARBA00010231"/>
    </source>
</evidence>
<evidence type="ECO:0000313" key="10">
    <source>
        <dbReference type="EMBL" id="RJP56377.1"/>
    </source>
</evidence>
<proteinExistence type="inferred from homology"/>
<dbReference type="SUPFAM" id="SSF53448">
    <property type="entry name" value="Nucleotide-diphospho-sugar transferases"/>
    <property type="match status" value="1"/>
</dbReference>
<evidence type="ECO:0000256" key="3">
    <source>
        <dbReference type="ARBA" id="ARBA00022723"/>
    </source>
</evidence>
<feature type="chain" id="PRO_5017325877" description="Alpha-D-phosphohexomutase alpha/beta/alpha domain-containing protein" evidence="6">
    <location>
        <begin position="34"/>
        <end position="4694"/>
    </location>
</feature>
<dbReference type="Pfam" id="PF02878">
    <property type="entry name" value="PGM_PMM_I"/>
    <property type="match status" value="2"/>
</dbReference>
<dbReference type="Gene3D" id="3.30.310.50">
    <property type="entry name" value="Alpha-D-phosphohexomutase, C-terminal domain"/>
    <property type="match status" value="2"/>
</dbReference>
<feature type="domain" description="Phosphoacetylglucosamine mutase AMG1" evidence="9">
    <location>
        <begin position="2137"/>
        <end position="2278"/>
    </location>
</feature>
<feature type="domain" description="Alpha-D-phosphohexomutase alpha/beta/alpha" evidence="8">
    <location>
        <begin position="1835"/>
        <end position="1961"/>
    </location>
</feature>
<keyword evidence="4" id="KW-0460">Magnesium</keyword>